<dbReference type="Gene3D" id="1.25.40.10">
    <property type="entry name" value="Tetratricopeptide repeat domain"/>
    <property type="match status" value="3"/>
</dbReference>
<feature type="domain" description="TIR" evidence="3">
    <location>
        <begin position="346"/>
        <end position="447"/>
    </location>
</feature>
<dbReference type="Pfam" id="PF13676">
    <property type="entry name" value="TIR_2"/>
    <property type="match status" value="1"/>
</dbReference>
<organism evidence="5 6">
    <name type="scientific">Plantactinospora alkalitolerans</name>
    <dbReference type="NCBI Taxonomy" id="2789879"/>
    <lineage>
        <taxon>Bacteria</taxon>
        <taxon>Bacillati</taxon>
        <taxon>Actinomycetota</taxon>
        <taxon>Actinomycetes</taxon>
        <taxon>Micromonosporales</taxon>
        <taxon>Micromonosporaceae</taxon>
        <taxon>Plantactinospora</taxon>
    </lineage>
</organism>
<dbReference type="Pfam" id="PF00931">
    <property type="entry name" value="NB-ARC"/>
    <property type="match status" value="1"/>
</dbReference>
<name>A0ABS0GQ76_9ACTN</name>
<dbReference type="SUPFAM" id="SSF52200">
    <property type="entry name" value="Toll/Interleukin receptor TIR domain"/>
    <property type="match status" value="1"/>
</dbReference>
<dbReference type="PANTHER" id="PTHR46082:SF6">
    <property type="entry name" value="AAA+ ATPASE DOMAIN-CONTAINING PROTEIN-RELATED"/>
    <property type="match status" value="1"/>
</dbReference>
<evidence type="ECO:0000259" key="4">
    <source>
        <dbReference type="Pfam" id="PF25000"/>
    </source>
</evidence>
<dbReference type="PANTHER" id="PTHR46082">
    <property type="entry name" value="ATP/GTP-BINDING PROTEIN-RELATED"/>
    <property type="match status" value="1"/>
</dbReference>
<evidence type="ECO:0000313" key="6">
    <source>
        <dbReference type="Proteomes" id="UP000638560"/>
    </source>
</evidence>
<accession>A0ABS0GQ76</accession>
<evidence type="ECO:0000259" key="2">
    <source>
        <dbReference type="Pfam" id="PF01656"/>
    </source>
</evidence>
<gene>
    <name evidence="5" type="ORF">I0C86_03440</name>
</gene>
<dbReference type="NCBIfam" id="NF040586">
    <property type="entry name" value="FxSxx_TPR"/>
    <property type="match status" value="1"/>
</dbReference>
<dbReference type="Pfam" id="PF13424">
    <property type="entry name" value="TPR_12"/>
    <property type="match status" value="2"/>
</dbReference>
<dbReference type="InterPro" id="IPR053137">
    <property type="entry name" value="NLR-like"/>
</dbReference>
<feature type="domain" description="CobQ/CobB/MinD/ParA nucleotide binding" evidence="2">
    <location>
        <begin position="15"/>
        <end position="245"/>
    </location>
</feature>
<dbReference type="Pfam" id="PF25000">
    <property type="entry name" value="DUF7779"/>
    <property type="match status" value="1"/>
</dbReference>
<dbReference type="InterPro" id="IPR011990">
    <property type="entry name" value="TPR-like_helical_dom_sf"/>
</dbReference>
<evidence type="ECO:0000313" key="5">
    <source>
        <dbReference type="EMBL" id="MBF9128052.1"/>
    </source>
</evidence>
<dbReference type="InterPro" id="IPR002182">
    <property type="entry name" value="NB-ARC"/>
</dbReference>
<reference evidence="5 6" key="1">
    <citation type="submission" date="2020-11" db="EMBL/GenBank/DDBJ databases">
        <title>A novel isolate from a Black sea contaminated sediment with potential to produce alkanes: Plantactinospora alkalitolerans sp. nov.</title>
        <authorList>
            <person name="Carro L."/>
            <person name="Veyisoglu A."/>
            <person name="Guven K."/>
            <person name="Schumann P."/>
            <person name="Klenk H.-P."/>
            <person name="Sahin N."/>
        </authorList>
    </citation>
    <scope>NUCLEOTIDE SEQUENCE [LARGE SCALE GENOMIC DNA]</scope>
    <source>
        <strain evidence="5 6">S1510</strain>
    </source>
</reference>
<dbReference type="SUPFAM" id="SSF52540">
    <property type="entry name" value="P-loop containing nucleoside triphosphate hydrolases"/>
    <property type="match status" value="2"/>
</dbReference>
<comment type="caution">
    <text evidence="5">The sequence shown here is derived from an EMBL/GenBank/DDBJ whole genome shotgun (WGS) entry which is preliminary data.</text>
</comment>
<dbReference type="InterPro" id="IPR027417">
    <property type="entry name" value="P-loop_NTPase"/>
</dbReference>
<dbReference type="InterPro" id="IPR002586">
    <property type="entry name" value="CobQ/CobB/MinD/ParA_Nub-bd_dom"/>
</dbReference>
<dbReference type="InterPro" id="IPR056681">
    <property type="entry name" value="DUF7779"/>
</dbReference>
<feature type="domain" description="DUF7779" evidence="4">
    <location>
        <begin position="731"/>
        <end position="817"/>
    </location>
</feature>
<feature type="domain" description="NB-ARC" evidence="1">
    <location>
        <begin position="501"/>
        <end position="655"/>
    </location>
</feature>
<evidence type="ECO:0000259" key="1">
    <source>
        <dbReference type="Pfam" id="PF00931"/>
    </source>
</evidence>
<dbReference type="Proteomes" id="UP000638560">
    <property type="component" value="Unassembled WGS sequence"/>
</dbReference>
<dbReference type="Pfam" id="PF13374">
    <property type="entry name" value="TPR_10"/>
    <property type="match status" value="4"/>
</dbReference>
<proteinExistence type="predicted"/>
<dbReference type="InterPro" id="IPR000157">
    <property type="entry name" value="TIR_dom"/>
</dbReference>
<sequence length="1308" mass="146271">MSDAEGTRERAGRIITFYSYKGGTGRTMALANVAWLLANNGHRVLTIDWDLESPGLHRYFHPFLVDKELRGSHGVIDLVREYAKAATRPAEGSSEVLNPDEVSNLARIQRYASSLEFPFPDDGGIDLVPAGRQGPEYSTRVSTFNWDDFYDRLGGAVFLDALREDLRSHYDYVLIDSRTGLSDTAGICTVLLPDVLVNCFTMSTQSIQGAVSVARSIRNLRRGQPIRIFPVPTRVEDGEQTKLERSRTHARQLFEPFVRALDRQDSDKYWGSVEIPYKVYYAYEEILAAFGDRPRQEGTLLAAYERLTGIVVGSPVELPITMPETRRLRWLADFERRAPLSPGELVISYAPRDRIWAEWVAAELSRVSQQSRLVEQRVSVEEVDRADRILVLLSEEYARSREAARLWRRGQERDYDGPGRFLVPIRFDTTPTPAMFEERDVVELHGVSGTRAREALLAALDLMDVSSSSGAGEGQTWPRFPAALPPVWRVPARNPAFTGRDAIVEKLRNRLHRHPTAQPLALLGLGGVGKTQIALEYAHRFAAYYDIVWWISADQPQIVRAELAKLAGQLKLAGSTVNEQVEAVLQALRQGSRFPRWLIIFDNPEEPEQIRDFLPDGPGDVIVTTRNQSWTHVTEYLEIGVFERAESVELISRRVRALLPSDAEAVAERLGDLPLVVEQAAAWLATTAMPVRSYLHLLDTRLPEMLAERPPQGYPHSAAVTWSLSMERLRESRPAAARLLELFSFFSPEPIPTWLLSTPRMVEELAKVDRAMRDPLLHGALIQDIGRYALARVDPAINAIRVHRLVQTVIRDAMSVEARAESRVQVQEILAATSAARQGGVDDRENWSTYEELRPHLEPSGALESRDDAIRQLVLDMVRYLRLRGDLAGSEELAEAALKQWSTMLDAEDALALRLWVQLANTLRDAGRSRESLAISEEMLPRLTEMLGADHFYTLEAAGGLAADLLLFGRYREAAALTRQNWVRWRSAYGDDHSRTLMAANNAAVAERANGNYREAAQIDTDTLRRRRKVLGERDYWTLHSAVALGRDMRGQGDLGTSQELLADALRDCQAEFGDDNRLSLWAAKSLAVTLRRMGRPREAVALLDDTLRRSQKELGERHPATIQCLLESACLHSALGDQAVARAQVEDALAYFREESGADNPLTLGAANDLGMILLRAGDAEAALPILEETAEQFADALGDDHPFTLACRLNLANARHATGSQADARRLDERTQGKLVERLGRKHPTTIAATANLAISLRDTGALHDARQQTQKALELSRQVLGDEHPNTIAIRDSRRINVDTELEPL</sequence>
<dbReference type="Gene3D" id="3.40.50.300">
    <property type="entry name" value="P-loop containing nucleotide triphosphate hydrolases"/>
    <property type="match status" value="2"/>
</dbReference>
<dbReference type="SUPFAM" id="SSF48452">
    <property type="entry name" value="TPR-like"/>
    <property type="match status" value="3"/>
</dbReference>
<dbReference type="Pfam" id="PF01656">
    <property type="entry name" value="CbiA"/>
    <property type="match status" value="1"/>
</dbReference>
<keyword evidence="6" id="KW-1185">Reference proteome</keyword>
<protein>
    <submittedName>
        <fullName evidence="5">Tetratricopeptide repeat protein</fullName>
    </submittedName>
</protein>
<dbReference type="NCBIfam" id="NF047398">
    <property type="entry name" value="AAA_KGGVGR"/>
    <property type="match status" value="1"/>
</dbReference>
<dbReference type="EMBL" id="JADPUN010000054">
    <property type="protein sequence ID" value="MBF9128052.1"/>
    <property type="molecule type" value="Genomic_DNA"/>
</dbReference>
<dbReference type="RefSeq" id="WP_196199717.1">
    <property type="nucleotide sequence ID" value="NZ_JADPUN010000054.1"/>
</dbReference>
<dbReference type="InterPro" id="IPR035897">
    <property type="entry name" value="Toll_tir_struct_dom_sf"/>
</dbReference>
<evidence type="ECO:0000259" key="3">
    <source>
        <dbReference type="Pfam" id="PF13676"/>
    </source>
</evidence>